<accession>A0AA48RFW1</accession>
<evidence type="ECO:0000313" key="1">
    <source>
        <dbReference type="EMBL" id="CAJ0890845.1"/>
    </source>
</evidence>
<organism evidence="1">
    <name type="scientific">freshwater sediment metagenome</name>
    <dbReference type="NCBI Taxonomy" id="556182"/>
    <lineage>
        <taxon>unclassified sequences</taxon>
        <taxon>metagenomes</taxon>
        <taxon>ecological metagenomes</taxon>
    </lineage>
</organism>
<dbReference type="EMBL" id="OY288114">
    <property type="protein sequence ID" value="CAJ0890845.1"/>
    <property type="molecule type" value="Genomic_DNA"/>
</dbReference>
<gene>
    <name evidence="1" type="ORF">AMST5_04084</name>
</gene>
<reference evidence="1" key="1">
    <citation type="submission" date="2023-07" db="EMBL/GenBank/DDBJ databases">
        <authorList>
            <person name="Pelsma A.J. K."/>
        </authorList>
    </citation>
    <scope>NUCLEOTIDE SEQUENCE</scope>
</reference>
<evidence type="ECO:0008006" key="2">
    <source>
        <dbReference type="Google" id="ProtNLM"/>
    </source>
</evidence>
<sequence>MAKTNRTGRSKGQGRYVMLHEYIERSYAWGRLSPLARCAWLAFGFAYNGGNNGRLIMSSRMLADRLGCSKSAAAEAINELLRWGFLDKTRASDFGKTKSASEYRLTHLPCNSTGAPASKRFLRIEGLGDQPEAAE</sequence>
<protein>
    <recommendedName>
        <fullName evidence="2">Helix-turn-helix domain-containing protein</fullName>
    </recommendedName>
</protein>
<dbReference type="AlphaFoldDB" id="A0AA48RFW1"/>
<proteinExistence type="predicted"/>
<name>A0AA48RFW1_9ZZZZ</name>